<evidence type="ECO:0000256" key="1">
    <source>
        <dbReference type="ARBA" id="ARBA00006806"/>
    </source>
</evidence>
<comment type="caution">
    <text evidence="4">The sequence shown here is derived from an EMBL/GenBank/DDBJ whole genome shotgun (WGS) entry which is preliminary data.</text>
</comment>
<dbReference type="InterPro" id="IPR004226">
    <property type="entry name" value="TBCA"/>
</dbReference>
<dbReference type="GO" id="GO:0007023">
    <property type="term" value="P:post-chaperonin tubulin folding pathway"/>
    <property type="evidence" value="ECO:0007669"/>
    <property type="project" value="UniProtKB-UniRule"/>
</dbReference>
<evidence type="ECO:0000313" key="4">
    <source>
        <dbReference type="EMBL" id="KAG0688405.1"/>
    </source>
</evidence>
<proteinExistence type="inferred from homology"/>
<dbReference type="InterPro" id="IPR036126">
    <property type="entry name" value="TBCA_sf"/>
</dbReference>
<evidence type="ECO:0000256" key="2">
    <source>
        <dbReference type="ARBA" id="ARBA00023186"/>
    </source>
</evidence>
<dbReference type="Proteomes" id="UP000697127">
    <property type="component" value="Unassembled WGS sequence"/>
</dbReference>
<name>A0A9P6WJU3_9ASCO</name>
<keyword evidence="5" id="KW-1185">Reference proteome</keyword>
<comment type="subunit">
    <text evidence="3">Supercomplex made of cofactors A to E. Cofactors A and D function by capturing and stabilizing tubulin in a quasi-native conformation. Cofactor E binds to the cofactor D-tubulin complex; interaction with cofactor C then causes the release of tubulin polypeptides that are committed to the native state.</text>
</comment>
<dbReference type="GO" id="GO:0005874">
    <property type="term" value="C:microtubule"/>
    <property type="evidence" value="ECO:0007669"/>
    <property type="project" value="UniProtKB-KW"/>
</dbReference>
<dbReference type="EMBL" id="PUHW01000154">
    <property type="protein sequence ID" value="KAG0688405.1"/>
    <property type="molecule type" value="Genomic_DNA"/>
</dbReference>
<comment type="subcellular location">
    <subcellularLocation>
        <location evidence="3">Cytoplasm</location>
        <location evidence="3">Cytoskeleton</location>
    </subcellularLocation>
</comment>
<evidence type="ECO:0000313" key="5">
    <source>
        <dbReference type="Proteomes" id="UP000697127"/>
    </source>
</evidence>
<dbReference type="GO" id="GO:0048487">
    <property type="term" value="F:beta-tubulin binding"/>
    <property type="evidence" value="ECO:0007669"/>
    <property type="project" value="InterPro"/>
</dbReference>
<organism evidence="4 5">
    <name type="scientific">Pichia californica</name>
    <dbReference type="NCBI Taxonomy" id="460514"/>
    <lineage>
        <taxon>Eukaryota</taxon>
        <taxon>Fungi</taxon>
        <taxon>Dikarya</taxon>
        <taxon>Ascomycota</taxon>
        <taxon>Saccharomycotina</taxon>
        <taxon>Pichiomycetes</taxon>
        <taxon>Pichiales</taxon>
        <taxon>Pichiaceae</taxon>
        <taxon>Pichia</taxon>
    </lineage>
</organism>
<comment type="similarity">
    <text evidence="1 3">Belongs to the TBCA family.</text>
</comment>
<keyword evidence="3" id="KW-0963">Cytoplasm</keyword>
<accession>A0A9P6WJU3</accession>
<gene>
    <name evidence="4" type="ORF">C6P40_001014</name>
</gene>
<dbReference type="SUPFAM" id="SSF46988">
    <property type="entry name" value="Tubulin chaperone cofactor A"/>
    <property type="match status" value="1"/>
</dbReference>
<protein>
    <recommendedName>
        <fullName evidence="3">Tubulin-specific chaperone A</fullName>
    </recommendedName>
</protein>
<evidence type="ECO:0000256" key="3">
    <source>
        <dbReference type="RuleBase" id="RU364030"/>
    </source>
</evidence>
<dbReference type="Gene3D" id="1.20.58.90">
    <property type="match status" value="1"/>
</dbReference>
<dbReference type="GO" id="GO:0007021">
    <property type="term" value="P:tubulin complex assembly"/>
    <property type="evidence" value="ECO:0007669"/>
    <property type="project" value="UniProtKB-UniRule"/>
</dbReference>
<dbReference type="AlphaFoldDB" id="A0A9P6WJU3"/>
<keyword evidence="3" id="KW-0206">Cytoskeleton</keyword>
<sequence length="109" mass="12561">MSPTDKEIKVIALARLLQDRISYIHEAKEKKEELDKLKTEAKIKPEEEKLNLTNEEIILKETQDLIPLVEAKIKEVATDLRNESNEENNEVINRLLSEADEVNNNVPNV</sequence>
<dbReference type="Pfam" id="PF02970">
    <property type="entry name" value="TBCA"/>
    <property type="match status" value="1"/>
</dbReference>
<keyword evidence="3" id="KW-0493">Microtubule</keyword>
<reference evidence="4" key="1">
    <citation type="submission" date="2020-11" db="EMBL/GenBank/DDBJ databases">
        <title>Kefir isolates.</title>
        <authorList>
            <person name="Marcisauskas S."/>
            <person name="Kim Y."/>
            <person name="Blasche S."/>
        </authorList>
    </citation>
    <scope>NUCLEOTIDE SEQUENCE</scope>
    <source>
        <strain evidence="4">Olga-1</strain>
    </source>
</reference>
<keyword evidence="2 3" id="KW-0143">Chaperone</keyword>